<sequence>MSSILNVHTPLIISLMCMALSSSPVIASDFGCTGLEEDPLVASVEGKDGYFFRVLADIRMQHQLGEHTAKQLAEVARALEANGTTLIYVPIPTKSLTMPQYLPDRTYELGFNYDIARVAYDETLAKLRRNGVVTVDVLKALQNNDAKHPPFLQADFHWTAWGAQAAASEVAATIKALPGADGLQTATFETKSAGRQQIISTMRRFLQASCVSSLPAAEMEAFETTEVIASSGAQLDIFGNTDEGERVALVGTSFSDLAPANFAGFLSQQLGTSVNNYAVSGGNQFGSITAYITSADFAERRPRFLIWENPIYNNLGKFGDAPLRELAAASVKVCDSGVSPEFSTSGENVLDVALRPESLEGPSVILAYAGNENSRSAMLRVGLDDGDVIETQISRPARAASSGRYYFPFDARSKSVKNVQITFDTLSPESAGVSICHSASTKDN</sequence>
<evidence type="ECO:0000259" key="8">
    <source>
        <dbReference type="Pfam" id="PF16822"/>
    </source>
</evidence>
<comment type="subcellular location">
    <subcellularLocation>
        <location evidence="1">Periplasm</location>
    </subcellularLocation>
</comment>
<dbReference type="GO" id="GO:0042597">
    <property type="term" value="C:periplasmic space"/>
    <property type="evidence" value="ECO:0007669"/>
    <property type="project" value="UniProtKB-SubCell"/>
</dbReference>
<evidence type="ECO:0000313" key="10">
    <source>
        <dbReference type="EMBL" id="SCX33221.1"/>
    </source>
</evidence>
<reference evidence="11" key="2">
    <citation type="submission" date="2016-10" db="EMBL/GenBank/DDBJ databases">
        <authorList>
            <person name="Wibberg D."/>
        </authorList>
    </citation>
    <scope>NUCLEOTIDE SEQUENCE [LARGE SCALE GENOMIC DNA]</scope>
</reference>
<dbReference type="STRING" id="1907666.DSM25559_4130"/>
<keyword evidence="5" id="KW-0574">Periplasm</keyword>
<feature type="signal peptide" evidence="7">
    <location>
        <begin position="1"/>
        <end position="27"/>
    </location>
</feature>
<name>A0A1R3U1N3_9HYPH</name>
<keyword evidence="4 7" id="KW-0732">Signal</keyword>
<reference evidence="10" key="1">
    <citation type="submission" date="2016-10" db="EMBL/GenBank/DDBJ databases">
        <authorList>
            <person name="de Groot N.N."/>
        </authorList>
    </citation>
    <scope>NUCLEOTIDE SEQUENCE [LARGE SCALE GENOMIC DNA]</scope>
    <source>
        <strain evidence="10">DSM25559</strain>
    </source>
</reference>
<feature type="domain" description="AlgX/AlgJ SGNH hydrolase-like" evidence="8">
    <location>
        <begin position="44"/>
        <end position="310"/>
    </location>
</feature>
<evidence type="ECO:0000313" key="11">
    <source>
        <dbReference type="Proteomes" id="UP000187891"/>
    </source>
</evidence>
<dbReference type="AlphaFoldDB" id="A0A1R3U1N3"/>
<evidence type="ECO:0000313" key="9">
    <source>
        <dbReference type="EMBL" id="MDX8302194.1"/>
    </source>
</evidence>
<dbReference type="CDD" id="cd14441">
    <property type="entry name" value="AlgX_N"/>
    <property type="match status" value="1"/>
</dbReference>
<dbReference type="GO" id="GO:0016740">
    <property type="term" value="F:transferase activity"/>
    <property type="evidence" value="ECO:0007669"/>
    <property type="project" value="UniProtKB-KW"/>
</dbReference>
<evidence type="ECO:0000256" key="5">
    <source>
        <dbReference type="ARBA" id="ARBA00022764"/>
    </source>
</evidence>
<feature type="chain" id="PRO_5042688801" evidence="7">
    <location>
        <begin position="28"/>
        <end position="444"/>
    </location>
</feature>
<dbReference type="EMBL" id="JAVRAF010000002">
    <property type="protein sequence ID" value="MDX8302194.1"/>
    <property type="molecule type" value="Genomic_DNA"/>
</dbReference>
<comment type="pathway">
    <text evidence="2">Glycan biosynthesis; alginate biosynthesis.</text>
</comment>
<dbReference type="UniPathway" id="UPA00286"/>
<evidence type="ECO:0000256" key="2">
    <source>
        <dbReference type="ARBA" id="ARBA00005182"/>
    </source>
</evidence>
<gene>
    <name evidence="10" type="ORF">DSM25559_4130</name>
    <name evidence="9" type="ORF">RMR22_08045</name>
</gene>
<evidence type="ECO:0000256" key="4">
    <source>
        <dbReference type="ARBA" id="ARBA00022729"/>
    </source>
</evidence>
<evidence type="ECO:0000256" key="7">
    <source>
        <dbReference type="SAM" id="SignalP"/>
    </source>
</evidence>
<evidence type="ECO:0000256" key="3">
    <source>
        <dbReference type="ARBA" id="ARBA00022679"/>
    </source>
</evidence>
<keyword evidence="6" id="KW-0016">Alginate biosynthesis</keyword>
<keyword evidence="3" id="KW-0808">Transferase</keyword>
<protein>
    <submittedName>
        <fullName evidence="9">Alginate biosynthesis protein</fullName>
    </submittedName>
</protein>
<dbReference type="EMBL" id="FMUE01000012">
    <property type="protein sequence ID" value="SCX33221.1"/>
    <property type="molecule type" value="Genomic_DNA"/>
</dbReference>
<dbReference type="InterPro" id="IPR031811">
    <property type="entry name" value="ALGX/ALGJ_SGNH-like"/>
</dbReference>
<dbReference type="Proteomes" id="UP000187891">
    <property type="component" value="Unassembled WGS sequence"/>
</dbReference>
<accession>A0A1R3U1N3</accession>
<evidence type="ECO:0000256" key="1">
    <source>
        <dbReference type="ARBA" id="ARBA00004418"/>
    </source>
</evidence>
<dbReference type="GO" id="GO:0042121">
    <property type="term" value="P:alginic acid biosynthetic process"/>
    <property type="evidence" value="ECO:0007669"/>
    <property type="project" value="UniProtKB-UniPathway"/>
</dbReference>
<dbReference type="RefSeq" id="WP_077122193.1">
    <property type="nucleotide sequence ID" value="NZ_CP133552.1"/>
</dbReference>
<dbReference type="Pfam" id="PF16822">
    <property type="entry name" value="ALGX"/>
    <property type="match status" value="1"/>
</dbReference>
<reference evidence="9" key="3">
    <citation type="journal article" date="2023" name="Phytobiomes J">
        <title>Deciphering the key players within the bacterial microbiota associated with aerial crown gall tumors on rhododendron: Insights into the gallobiome.</title>
        <authorList>
            <person name="Kuzmanovic N."/>
            <person name="Nesme J."/>
            <person name="Wolf J."/>
            <person name="Neumann-Schaal M."/>
            <person name="Petersen J."/>
            <person name="Fernandez-Gnecco G."/>
            <person name="Sproeer C."/>
            <person name="Bunk B."/>
            <person name="Overmann J."/>
            <person name="Sorensen S.J."/>
            <person name="Idczak E."/>
            <person name="Smalla K."/>
        </authorList>
    </citation>
    <scope>NUCLEOTIDE SEQUENCE</scope>
    <source>
        <strain evidence="9">Rho-11.1</strain>
    </source>
</reference>
<evidence type="ECO:0000256" key="6">
    <source>
        <dbReference type="ARBA" id="ARBA00022841"/>
    </source>
</evidence>
<proteinExistence type="predicted"/>
<dbReference type="SUPFAM" id="SSF52266">
    <property type="entry name" value="SGNH hydrolase"/>
    <property type="match status" value="1"/>
</dbReference>
<organism evidence="10 11">
    <name type="scientific">Agrobacterium rosae</name>
    <dbReference type="NCBI Taxonomy" id="1972867"/>
    <lineage>
        <taxon>Bacteria</taxon>
        <taxon>Pseudomonadati</taxon>
        <taxon>Pseudomonadota</taxon>
        <taxon>Alphaproteobacteria</taxon>
        <taxon>Hyphomicrobiales</taxon>
        <taxon>Rhizobiaceae</taxon>
        <taxon>Rhizobium/Agrobacterium group</taxon>
        <taxon>Agrobacterium</taxon>
    </lineage>
</organism>
<dbReference type="InterPro" id="IPR034655">
    <property type="entry name" value="AlgX_N"/>
</dbReference>